<dbReference type="Proteomes" id="UP000247523">
    <property type="component" value="Unassembled WGS sequence"/>
</dbReference>
<dbReference type="EMBL" id="NOKA02000009">
    <property type="protein sequence ID" value="RDY31805.1"/>
    <property type="molecule type" value="Genomic_DNA"/>
</dbReference>
<protein>
    <submittedName>
        <fullName evidence="2">Sigma-70-like protein</fullName>
    </submittedName>
</protein>
<dbReference type="Proteomes" id="UP000216411">
    <property type="component" value="Unassembled WGS sequence"/>
</dbReference>
<evidence type="ECO:0000313" key="5">
    <source>
        <dbReference type="Proteomes" id="UP000247523"/>
    </source>
</evidence>
<dbReference type="Pfam" id="PF04539">
    <property type="entry name" value="Sigma70_r3"/>
    <property type="match status" value="1"/>
</dbReference>
<dbReference type="InterPro" id="IPR007624">
    <property type="entry name" value="RNA_pol_sigma70_r3"/>
</dbReference>
<dbReference type="RefSeq" id="WP_094375653.1">
    <property type="nucleotide sequence ID" value="NZ_NOKA02000009.1"/>
</dbReference>
<reference evidence="3 4" key="1">
    <citation type="journal article" date="2017" name="Genome Announc.">
        <title>Draft Genome Sequence of a Sporulating and Motile Strain of Lachnotalea glycerini Isolated from Water in Quebec City, Canada.</title>
        <authorList>
            <person name="Maheux A.F."/>
            <person name="Boudreau D.K."/>
            <person name="Berube E."/>
            <person name="Boissinot M."/>
            <person name="Raymond F."/>
            <person name="Brodeur S."/>
            <person name="Corbeil J."/>
            <person name="Isabel S."/>
            <person name="Omar R.F."/>
            <person name="Bergeron M.G."/>
        </authorList>
    </citation>
    <scope>NUCLEOTIDE SEQUENCE [LARGE SCALE GENOMIC DNA]</scope>
    <source>
        <strain evidence="3 4">CCRI-19302</strain>
    </source>
</reference>
<dbReference type="AlphaFoldDB" id="A0A255IT13"/>
<keyword evidence="4" id="KW-1185">Reference proteome</keyword>
<sequence length="271" mass="31172">MSDKIIFRELLNEIGELAITQENKLTVTEIKEFFSKISLSNEQMELVYSYLEANKIEIEGHIRSDKVKLFEESDSVNTDEIKEETEIQDNNQEMKEEENGYLNMYLEELGAIPNMNNHEKIDLYRQVIQGDALAKSKMIQLYLPRVVELSKAYLNKGLPLSDLIQEGNIGLMLTLDEVHSPLKEDQLEDMLNNGIKMAIEEVLEEADTIKIADKQILGRVNYLNEGVKNLEEELGRPVSITELAKYLEMSEDAVRDIVRISDDEIKVKENM</sequence>
<organism evidence="3 4">
    <name type="scientific">Lachnotalea glycerini</name>
    <dbReference type="NCBI Taxonomy" id="1763509"/>
    <lineage>
        <taxon>Bacteria</taxon>
        <taxon>Bacillati</taxon>
        <taxon>Bacillota</taxon>
        <taxon>Clostridia</taxon>
        <taxon>Lachnospirales</taxon>
        <taxon>Lachnospiraceae</taxon>
        <taxon>Lachnotalea</taxon>
    </lineage>
</organism>
<evidence type="ECO:0000313" key="4">
    <source>
        <dbReference type="Proteomes" id="UP000216411"/>
    </source>
</evidence>
<reference evidence="2 5" key="2">
    <citation type="submission" date="2018-05" db="EMBL/GenBank/DDBJ databases">
        <title>Genomic Encyclopedia of Type Strains, Phase IV (KMG-IV): sequencing the most valuable type-strain genomes for metagenomic binning, comparative biology and taxonomic classification.</title>
        <authorList>
            <person name="Goeker M."/>
        </authorList>
    </citation>
    <scope>NUCLEOTIDE SEQUENCE [LARGE SCALE GENOMIC DNA]</scope>
    <source>
        <strain evidence="2 5">DSM 28816</strain>
    </source>
</reference>
<feature type="domain" description="RNA polymerase sigma-70 region 3" evidence="1">
    <location>
        <begin position="221"/>
        <end position="261"/>
    </location>
</feature>
<reference evidence="3" key="3">
    <citation type="submission" date="2018-07" db="EMBL/GenBank/DDBJ databases">
        <authorList>
            <person name="Quirk P.G."/>
            <person name="Krulwich T.A."/>
        </authorList>
    </citation>
    <scope>NUCLEOTIDE SEQUENCE</scope>
    <source>
        <strain evidence="3">CCRI-19302</strain>
    </source>
</reference>
<dbReference type="PANTHER" id="PTHR30603:SF47">
    <property type="entry name" value="RNA POLYMERASE SIGMA FACTOR SIGD, CHLOROPLASTIC"/>
    <property type="match status" value="1"/>
</dbReference>
<dbReference type="Gene3D" id="1.20.120.1810">
    <property type="match status" value="1"/>
</dbReference>
<dbReference type="OrthoDB" id="2064505at2"/>
<dbReference type="EMBL" id="QICS01000002">
    <property type="protein sequence ID" value="PXV93467.1"/>
    <property type="molecule type" value="Genomic_DNA"/>
</dbReference>
<dbReference type="PANTHER" id="PTHR30603">
    <property type="entry name" value="RNA POLYMERASE SIGMA FACTOR RPO"/>
    <property type="match status" value="1"/>
</dbReference>
<dbReference type="InterPro" id="IPR050239">
    <property type="entry name" value="Sigma-70_RNA_pol_init_factors"/>
</dbReference>
<dbReference type="InterPro" id="IPR013325">
    <property type="entry name" value="RNA_pol_sigma_r2"/>
</dbReference>
<gene>
    <name evidence="2" type="ORF">C8E03_102235</name>
    <name evidence="3" type="ORF">CG710_007420</name>
</gene>
<dbReference type="SUPFAM" id="SSF88946">
    <property type="entry name" value="Sigma2 domain of RNA polymerase sigma factors"/>
    <property type="match status" value="1"/>
</dbReference>
<accession>A0A255IT13</accession>
<dbReference type="GO" id="GO:0003700">
    <property type="term" value="F:DNA-binding transcription factor activity"/>
    <property type="evidence" value="ECO:0007669"/>
    <property type="project" value="InterPro"/>
</dbReference>
<evidence type="ECO:0000313" key="2">
    <source>
        <dbReference type="EMBL" id="PXV93467.1"/>
    </source>
</evidence>
<evidence type="ECO:0000313" key="3">
    <source>
        <dbReference type="EMBL" id="RDY31805.1"/>
    </source>
</evidence>
<name>A0A255IT13_9FIRM</name>
<comment type="caution">
    <text evidence="3">The sequence shown here is derived from an EMBL/GenBank/DDBJ whole genome shotgun (WGS) entry which is preliminary data.</text>
</comment>
<dbReference type="GO" id="GO:0006352">
    <property type="term" value="P:DNA-templated transcription initiation"/>
    <property type="evidence" value="ECO:0007669"/>
    <property type="project" value="InterPro"/>
</dbReference>
<evidence type="ECO:0000259" key="1">
    <source>
        <dbReference type="Pfam" id="PF04539"/>
    </source>
</evidence>
<proteinExistence type="predicted"/>